<dbReference type="InterPro" id="IPR002889">
    <property type="entry name" value="WSC_carb-bd"/>
</dbReference>
<organism evidence="4 5">
    <name type="scientific">Penicillium olsonii</name>
    <dbReference type="NCBI Taxonomy" id="99116"/>
    <lineage>
        <taxon>Eukaryota</taxon>
        <taxon>Fungi</taxon>
        <taxon>Dikarya</taxon>
        <taxon>Ascomycota</taxon>
        <taxon>Pezizomycotina</taxon>
        <taxon>Eurotiomycetes</taxon>
        <taxon>Eurotiomycetidae</taxon>
        <taxon>Eurotiales</taxon>
        <taxon>Aspergillaceae</taxon>
        <taxon>Penicillium</taxon>
    </lineage>
</organism>
<dbReference type="SMART" id="SM00321">
    <property type="entry name" value="WSC"/>
    <property type="match status" value="1"/>
</dbReference>
<keyword evidence="5" id="KW-1185">Reference proteome</keyword>
<sequence length="208" mass="20668">MHTSYILSALALALPVYSSSTASMGCYSEVDSMKSQGPFTFQSPGHCQEQCSSKGFKVAALSRGDMCYCGDKLPAESAKVDDDKCDLTCPGWPEEKCGGKDTYTIIQGNEVAGSDKSESASTTAAPTAVTAAGGIVVAPSTAAAPTGIVTAASSANSKNANSASKSAGSAISTAKSSASPTPTDNAAGSIRVGSSFIGAAIAGMGLLL</sequence>
<reference evidence="4" key="1">
    <citation type="submission" date="2021-07" db="EMBL/GenBank/DDBJ databases">
        <authorList>
            <person name="Branca A.L. A."/>
        </authorList>
    </citation>
    <scope>NUCLEOTIDE SEQUENCE</scope>
</reference>
<evidence type="ECO:0000313" key="4">
    <source>
        <dbReference type="EMBL" id="CAG8290603.1"/>
    </source>
</evidence>
<dbReference type="PROSITE" id="PS51212">
    <property type="entry name" value="WSC"/>
    <property type="match status" value="1"/>
</dbReference>
<keyword evidence="2" id="KW-0732">Signal</keyword>
<dbReference type="OrthoDB" id="2019572at2759"/>
<feature type="domain" description="WSC" evidence="3">
    <location>
        <begin position="20"/>
        <end position="109"/>
    </location>
</feature>
<dbReference type="AlphaFoldDB" id="A0A9W4IEA7"/>
<feature type="signal peptide" evidence="2">
    <location>
        <begin position="1"/>
        <end position="18"/>
    </location>
</feature>
<protein>
    <recommendedName>
        <fullName evidence="3">WSC domain-containing protein</fullName>
    </recommendedName>
</protein>
<name>A0A9W4IEA7_PENOL</name>
<comment type="caution">
    <text evidence="4">The sequence shown here is derived from an EMBL/GenBank/DDBJ whole genome shotgun (WGS) entry which is preliminary data.</text>
</comment>
<dbReference type="PANTHER" id="PTHR45964">
    <property type="entry name" value="WSCD FAMILY MEMBER CG9164"/>
    <property type="match status" value="1"/>
</dbReference>
<keyword evidence="1" id="KW-0677">Repeat</keyword>
<evidence type="ECO:0000313" key="5">
    <source>
        <dbReference type="Proteomes" id="UP001153618"/>
    </source>
</evidence>
<evidence type="ECO:0000259" key="3">
    <source>
        <dbReference type="PROSITE" id="PS51212"/>
    </source>
</evidence>
<dbReference type="PANTHER" id="PTHR45964:SF5">
    <property type="entry name" value="WSCD FAMILY MEMBER CG9164"/>
    <property type="match status" value="1"/>
</dbReference>
<dbReference type="Pfam" id="PF01822">
    <property type="entry name" value="WSC"/>
    <property type="match status" value="1"/>
</dbReference>
<dbReference type="InterPro" id="IPR051589">
    <property type="entry name" value="Sialate-O-sulfotransferase"/>
</dbReference>
<evidence type="ECO:0000256" key="1">
    <source>
        <dbReference type="ARBA" id="ARBA00022737"/>
    </source>
</evidence>
<feature type="chain" id="PRO_5040871303" description="WSC domain-containing protein" evidence="2">
    <location>
        <begin position="19"/>
        <end position="208"/>
    </location>
</feature>
<gene>
    <name evidence="4" type="ORF">POLS_LOCUS9682</name>
</gene>
<dbReference type="Proteomes" id="UP001153618">
    <property type="component" value="Unassembled WGS sequence"/>
</dbReference>
<proteinExistence type="predicted"/>
<evidence type="ECO:0000256" key="2">
    <source>
        <dbReference type="SAM" id="SignalP"/>
    </source>
</evidence>
<accession>A0A9W4IEA7</accession>
<dbReference type="EMBL" id="CAJVOS010000104">
    <property type="protein sequence ID" value="CAG8290603.1"/>
    <property type="molecule type" value="Genomic_DNA"/>
</dbReference>